<keyword evidence="9 15" id="KW-0342">GTP-binding</keyword>
<comment type="activity regulation">
    <text evidence="15">Allosterically activated by GTP.</text>
</comment>
<sequence>MKKGVVQVMGKFEILDHPLIQHKLTIIRNEHCGTREFRQVVNEIAELMAYEVSRDMPLEDVEVQTPVQVTTAKQLAGKKVVIVPILRAGLGMVDGILELIPAAKVGHVGMYRDEETLQPHEYFVKMPEDLENREMIVVDPMLATGGSAIMAVDALKKRGAKTIKFVCLVAAPEGVKALREAHPDIDVYSAALDDHLNEDGYIVPGLGDAGDRLFGTK</sequence>
<comment type="catalytic activity">
    <reaction evidence="11 15">
        <text>UMP + diphosphate = 5-phospho-alpha-D-ribose 1-diphosphate + uracil</text>
        <dbReference type="Rhea" id="RHEA:13017"/>
        <dbReference type="ChEBI" id="CHEBI:17568"/>
        <dbReference type="ChEBI" id="CHEBI:33019"/>
        <dbReference type="ChEBI" id="CHEBI:57865"/>
        <dbReference type="ChEBI" id="CHEBI:58017"/>
        <dbReference type="EC" id="2.4.2.9"/>
    </reaction>
</comment>
<keyword evidence="8 15" id="KW-0460">Magnesium</keyword>
<feature type="binding site" evidence="15">
    <location>
        <position position="112"/>
    </location>
    <ligand>
        <name>5-phospho-alpha-D-ribose 1-diphosphate</name>
        <dbReference type="ChEBI" id="CHEBI:58017"/>
    </ligand>
</feature>
<dbReference type="PATRIC" id="fig|449659.4.peg.1207"/>
<evidence type="ECO:0000256" key="12">
    <source>
        <dbReference type="ARBA" id="ARBA00056901"/>
    </source>
</evidence>
<comment type="pathway">
    <text evidence="1 15">Pyrimidine metabolism; UMP biosynthesis via salvage pathway; UMP from uracil: step 1/1.</text>
</comment>
<evidence type="ECO:0000256" key="14">
    <source>
        <dbReference type="ARBA" id="ARBA00079807"/>
    </source>
</evidence>
<proteinExistence type="inferred from homology"/>
<dbReference type="InterPro" id="IPR029057">
    <property type="entry name" value="PRTase-like"/>
</dbReference>
<dbReference type="EC" id="2.4.2.9" evidence="3 15"/>
<dbReference type="CDD" id="cd06223">
    <property type="entry name" value="PRTases_typeI"/>
    <property type="match status" value="1"/>
</dbReference>
<dbReference type="InterPro" id="IPR000836">
    <property type="entry name" value="PRTase_dom"/>
</dbReference>
<dbReference type="GO" id="GO:0000287">
    <property type="term" value="F:magnesium ion binding"/>
    <property type="evidence" value="ECO:0007669"/>
    <property type="project" value="UniProtKB-UniRule"/>
</dbReference>
<dbReference type="HAMAP" id="MF_01218_B">
    <property type="entry name" value="Upp_B"/>
    <property type="match status" value="1"/>
</dbReference>
<protein>
    <recommendedName>
        <fullName evidence="13 15">Uracil phosphoribosyltransferase</fullName>
        <ecNumber evidence="3 15">2.4.2.9</ecNumber>
    </recommendedName>
    <alternativeName>
        <fullName evidence="10 15">UMP pyrophosphorylase</fullName>
    </alternativeName>
    <alternativeName>
        <fullName evidence="14 15">UPRTase</fullName>
    </alternativeName>
</protein>
<comment type="similarity">
    <text evidence="2 15">Belongs to the UPRTase family.</text>
</comment>
<keyword evidence="5 15" id="KW-0328">Glycosyltransferase</keyword>
<organism evidence="17 18">
    <name type="scientific">Ligilactobacillus pobuzihii</name>
    <dbReference type="NCBI Taxonomy" id="449659"/>
    <lineage>
        <taxon>Bacteria</taxon>
        <taxon>Bacillati</taxon>
        <taxon>Bacillota</taxon>
        <taxon>Bacilli</taxon>
        <taxon>Lactobacillales</taxon>
        <taxon>Lactobacillaceae</taxon>
        <taxon>Ligilactobacillus</taxon>
    </lineage>
</organism>
<feature type="binding site" evidence="15">
    <location>
        <position position="87"/>
    </location>
    <ligand>
        <name>5-phospho-alpha-D-ribose 1-diphosphate</name>
        <dbReference type="ChEBI" id="CHEBI:58017"/>
    </ligand>
</feature>
<reference evidence="17 18" key="1">
    <citation type="journal article" date="2015" name="Genome Announc.">
        <title>Expanding the biotechnology potential of lactobacilli through comparative genomics of 213 strains and associated genera.</title>
        <authorList>
            <person name="Sun Z."/>
            <person name="Harris H.M."/>
            <person name="McCann A."/>
            <person name="Guo C."/>
            <person name="Argimon S."/>
            <person name="Zhang W."/>
            <person name="Yang X."/>
            <person name="Jeffery I.B."/>
            <person name="Cooney J.C."/>
            <person name="Kagawa T.F."/>
            <person name="Liu W."/>
            <person name="Song Y."/>
            <person name="Salvetti E."/>
            <person name="Wrobel A."/>
            <person name="Rasinkangas P."/>
            <person name="Parkhill J."/>
            <person name="Rea M.C."/>
            <person name="O'Sullivan O."/>
            <person name="Ritari J."/>
            <person name="Douillard F.P."/>
            <person name="Paul Ross R."/>
            <person name="Yang R."/>
            <person name="Briner A.E."/>
            <person name="Felis G.E."/>
            <person name="de Vos W.M."/>
            <person name="Barrangou R."/>
            <person name="Klaenhammer T.R."/>
            <person name="Caufield P.W."/>
            <person name="Cui Y."/>
            <person name="Zhang H."/>
            <person name="O'Toole P.W."/>
        </authorList>
    </citation>
    <scope>NUCLEOTIDE SEQUENCE [LARGE SCALE GENOMIC DNA]</scope>
    <source>
        <strain evidence="17 18">NBRC 103219</strain>
    </source>
</reference>
<dbReference type="GO" id="GO:0004845">
    <property type="term" value="F:uracil phosphoribosyltransferase activity"/>
    <property type="evidence" value="ECO:0007669"/>
    <property type="project" value="UniProtKB-UniRule"/>
</dbReference>
<dbReference type="NCBIfam" id="TIGR01091">
    <property type="entry name" value="upp"/>
    <property type="match status" value="1"/>
</dbReference>
<dbReference type="STRING" id="449659.IV66_GL001190"/>
<keyword evidence="4 15" id="KW-0021">Allosteric enzyme</keyword>
<dbReference type="PANTHER" id="PTHR32315">
    <property type="entry name" value="ADENINE PHOSPHORIBOSYLTRANSFERASE"/>
    <property type="match status" value="1"/>
</dbReference>
<evidence type="ECO:0000256" key="13">
    <source>
        <dbReference type="ARBA" id="ARBA00072146"/>
    </source>
</evidence>
<name>A0A0R2LGM2_9LACO</name>
<dbReference type="PANTHER" id="PTHR32315:SF4">
    <property type="entry name" value="URACIL PHOSPHORIBOSYLTRANSFERASE, CHLOROPLASTIC"/>
    <property type="match status" value="1"/>
</dbReference>
<dbReference type="GO" id="GO:0005525">
    <property type="term" value="F:GTP binding"/>
    <property type="evidence" value="ECO:0007669"/>
    <property type="project" value="UniProtKB-KW"/>
</dbReference>
<dbReference type="EMBL" id="JQCN01000017">
    <property type="protein sequence ID" value="KRO01012.1"/>
    <property type="molecule type" value="Genomic_DNA"/>
</dbReference>
<feature type="domain" description="Phosphoribosyltransferase" evidence="16">
    <location>
        <begin position="15"/>
        <end position="216"/>
    </location>
</feature>
<evidence type="ECO:0000313" key="18">
    <source>
        <dbReference type="Proteomes" id="UP000051886"/>
    </source>
</evidence>
<evidence type="ECO:0000256" key="1">
    <source>
        <dbReference type="ARBA" id="ARBA00005180"/>
    </source>
</evidence>
<dbReference type="GO" id="GO:0044206">
    <property type="term" value="P:UMP salvage"/>
    <property type="evidence" value="ECO:0007669"/>
    <property type="project" value="UniProtKB-UniRule"/>
</dbReference>
<dbReference type="Pfam" id="PF14681">
    <property type="entry name" value="UPRTase"/>
    <property type="match status" value="1"/>
</dbReference>
<evidence type="ECO:0000256" key="8">
    <source>
        <dbReference type="ARBA" id="ARBA00022842"/>
    </source>
</evidence>
<feature type="binding site" evidence="15">
    <location>
        <begin position="207"/>
        <end position="209"/>
    </location>
    <ligand>
        <name>uracil</name>
        <dbReference type="ChEBI" id="CHEBI:17568"/>
    </ligand>
</feature>
<dbReference type="GO" id="GO:0005737">
    <property type="term" value="C:cytoplasm"/>
    <property type="evidence" value="ECO:0007669"/>
    <property type="project" value="UniProtKB-ARBA"/>
</dbReference>
<dbReference type="SUPFAM" id="SSF53271">
    <property type="entry name" value="PRTase-like"/>
    <property type="match status" value="1"/>
</dbReference>
<dbReference type="InterPro" id="IPR050054">
    <property type="entry name" value="UPRTase/APRTase"/>
</dbReference>
<evidence type="ECO:0000256" key="10">
    <source>
        <dbReference type="ARBA" id="ARBA00031082"/>
    </source>
</evidence>
<dbReference type="AlphaFoldDB" id="A0A0R2LGM2"/>
<dbReference type="UniPathway" id="UPA00574">
    <property type="reaction ID" value="UER00636"/>
</dbReference>
<evidence type="ECO:0000259" key="16">
    <source>
        <dbReference type="Pfam" id="PF14681"/>
    </source>
</evidence>
<evidence type="ECO:0000256" key="6">
    <source>
        <dbReference type="ARBA" id="ARBA00022679"/>
    </source>
</evidence>
<dbReference type="Proteomes" id="UP000051886">
    <property type="component" value="Unassembled WGS sequence"/>
</dbReference>
<dbReference type="Gene3D" id="3.40.50.2020">
    <property type="match status" value="1"/>
</dbReference>
<evidence type="ECO:0000256" key="15">
    <source>
        <dbReference type="HAMAP-Rule" id="MF_01218"/>
    </source>
</evidence>
<feature type="binding site" evidence="15">
    <location>
        <position position="202"/>
    </location>
    <ligand>
        <name>uracil</name>
        <dbReference type="ChEBI" id="CHEBI:17568"/>
    </ligand>
</feature>
<dbReference type="InterPro" id="IPR005765">
    <property type="entry name" value="UPRT"/>
</dbReference>
<accession>A0A0R2LGM2</accession>
<dbReference type="FunFam" id="3.40.50.2020:FF:000003">
    <property type="entry name" value="Uracil phosphoribosyltransferase"/>
    <property type="match status" value="1"/>
</dbReference>
<dbReference type="NCBIfam" id="NF001097">
    <property type="entry name" value="PRK00129.1"/>
    <property type="match status" value="1"/>
</dbReference>
<comment type="cofactor">
    <cofactor evidence="15">
        <name>Mg(2+)</name>
        <dbReference type="ChEBI" id="CHEBI:18420"/>
    </cofactor>
    <text evidence="15">Binds 1 Mg(2+) ion per subunit. The magnesium is bound as Mg-PRPP.</text>
</comment>
<evidence type="ECO:0000256" key="3">
    <source>
        <dbReference type="ARBA" id="ARBA00011894"/>
    </source>
</evidence>
<evidence type="ECO:0000256" key="2">
    <source>
        <dbReference type="ARBA" id="ARBA00009516"/>
    </source>
</evidence>
<comment type="function">
    <text evidence="12 15">Catalyzes the conversion of uracil and 5-phospho-alpha-D-ribose 1-diphosphate (PRPP) to UMP and diphosphate.</text>
</comment>
<evidence type="ECO:0000256" key="5">
    <source>
        <dbReference type="ARBA" id="ARBA00022676"/>
    </source>
</evidence>
<keyword evidence="7 15" id="KW-0547">Nucleotide-binding</keyword>
<evidence type="ECO:0000256" key="7">
    <source>
        <dbReference type="ARBA" id="ARBA00022741"/>
    </source>
</evidence>
<feature type="binding site" evidence="15">
    <location>
        <begin position="139"/>
        <end position="147"/>
    </location>
    <ligand>
        <name>5-phospho-alpha-D-ribose 1-diphosphate</name>
        <dbReference type="ChEBI" id="CHEBI:58017"/>
    </ligand>
</feature>
<gene>
    <name evidence="15" type="primary">upp</name>
    <name evidence="17" type="ORF">IV66_GL001190</name>
</gene>
<feature type="binding site" evidence="15">
    <location>
        <position position="208"/>
    </location>
    <ligand>
        <name>5-phospho-alpha-D-ribose 1-diphosphate</name>
        <dbReference type="ChEBI" id="CHEBI:58017"/>
    </ligand>
</feature>
<dbReference type="InterPro" id="IPR034332">
    <property type="entry name" value="Upp_B"/>
</dbReference>
<keyword evidence="18" id="KW-1185">Reference proteome</keyword>
<keyword evidence="6 15" id="KW-0808">Transferase</keyword>
<evidence type="ECO:0000256" key="11">
    <source>
        <dbReference type="ARBA" id="ARBA00052919"/>
    </source>
</evidence>
<dbReference type="GO" id="GO:0006223">
    <property type="term" value="P:uracil salvage"/>
    <property type="evidence" value="ECO:0007669"/>
    <property type="project" value="InterPro"/>
</dbReference>
<evidence type="ECO:0000256" key="4">
    <source>
        <dbReference type="ARBA" id="ARBA00022533"/>
    </source>
</evidence>
<evidence type="ECO:0000313" key="17">
    <source>
        <dbReference type="EMBL" id="KRO01012.1"/>
    </source>
</evidence>
<evidence type="ECO:0000256" key="9">
    <source>
        <dbReference type="ARBA" id="ARBA00023134"/>
    </source>
</evidence>
<comment type="caution">
    <text evidence="17">The sequence shown here is derived from an EMBL/GenBank/DDBJ whole genome shotgun (WGS) entry which is preliminary data.</text>
</comment>